<accession>A0AAW1U3Z3</accession>
<reference evidence="1 2" key="1">
    <citation type="submission" date="2023-03" db="EMBL/GenBank/DDBJ databases">
        <title>Genome insight into feeding habits of ladybird beetles.</title>
        <authorList>
            <person name="Li H.-S."/>
            <person name="Huang Y.-H."/>
            <person name="Pang H."/>
        </authorList>
    </citation>
    <scope>NUCLEOTIDE SEQUENCE [LARGE SCALE GENOMIC DNA]</scope>
    <source>
        <strain evidence="1">SYSU_2023b</strain>
        <tissue evidence="1">Whole body</tissue>
    </source>
</reference>
<dbReference type="Gene3D" id="3.30.420.10">
    <property type="entry name" value="Ribonuclease H-like superfamily/Ribonuclease H"/>
    <property type="match status" value="1"/>
</dbReference>
<dbReference type="EMBL" id="JARQZJ010000034">
    <property type="protein sequence ID" value="KAK9875655.1"/>
    <property type="molecule type" value="Genomic_DNA"/>
</dbReference>
<name>A0AAW1U3Z3_9CUCU</name>
<evidence type="ECO:0008006" key="3">
    <source>
        <dbReference type="Google" id="ProtNLM"/>
    </source>
</evidence>
<dbReference type="PANTHER" id="PTHR46628:SF1">
    <property type="entry name" value="PIRNA BIOGENESIS PROTEIN EXD1"/>
    <property type="match status" value="1"/>
</dbReference>
<comment type="caution">
    <text evidence="1">The sequence shown here is derived from an EMBL/GenBank/DDBJ whole genome shotgun (WGS) entry which is preliminary data.</text>
</comment>
<dbReference type="InterPro" id="IPR052144">
    <property type="entry name" value="piRNA_biogenesis_EXD1"/>
</dbReference>
<sequence>MEKKYTVGERIVITLNTGDNFEGDYLKTSDKGIEIENIHHYESGAKIKSRYWFYRREIDTIYKLKTTHNGDVSNTESNESKTTESNNCILLDKEEYDRLKEVAVNFIYLKTDDKSYFDAVTEIGNFESVGVFAVGAEKGRCGKISAIALSTWKQVYIFDIKNFRSTHFPAEIAEILESFYIKKVVHNGGTLKDCLLHSYKITMNNIFDTQVSHMMLIKNSTGECPKTMKSIGECLTEYFNFSPTLLASSLEALNESWETRPFEEEKLKKLSRLVTYLITIKDYQMSLMLKDYEKAVNDYHNLFTKSVEFEMVKRSTTQECSKDIDNIIPKNLLKFESIKSVKLE</sequence>
<dbReference type="SUPFAM" id="SSF53098">
    <property type="entry name" value="Ribonuclease H-like"/>
    <property type="match status" value="1"/>
</dbReference>
<dbReference type="GO" id="GO:1990923">
    <property type="term" value="C:PET complex"/>
    <property type="evidence" value="ECO:0007669"/>
    <property type="project" value="TreeGrafter"/>
</dbReference>
<gene>
    <name evidence="1" type="ORF">WA026_009452</name>
</gene>
<dbReference type="AlphaFoldDB" id="A0AAW1U3Z3"/>
<dbReference type="GO" id="GO:0003676">
    <property type="term" value="F:nucleic acid binding"/>
    <property type="evidence" value="ECO:0007669"/>
    <property type="project" value="InterPro"/>
</dbReference>
<dbReference type="PANTHER" id="PTHR46628">
    <property type="entry name" value="PIRNA BIOGENESIS PROTEIN EXD1"/>
    <property type="match status" value="1"/>
</dbReference>
<dbReference type="GO" id="GO:0034587">
    <property type="term" value="P:piRNA processing"/>
    <property type="evidence" value="ECO:0007669"/>
    <property type="project" value="TreeGrafter"/>
</dbReference>
<protein>
    <recommendedName>
        <fullName evidence="3">3'-5' exonuclease domain-containing protein</fullName>
    </recommendedName>
</protein>
<keyword evidence="2" id="KW-1185">Reference proteome</keyword>
<evidence type="ECO:0000313" key="1">
    <source>
        <dbReference type="EMBL" id="KAK9875655.1"/>
    </source>
</evidence>
<dbReference type="InterPro" id="IPR012337">
    <property type="entry name" value="RNaseH-like_sf"/>
</dbReference>
<evidence type="ECO:0000313" key="2">
    <source>
        <dbReference type="Proteomes" id="UP001431783"/>
    </source>
</evidence>
<organism evidence="1 2">
    <name type="scientific">Henosepilachna vigintioctopunctata</name>
    <dbReference type="NCBI Taxonomy" id="420089"/>
    <lineage>
        <taxon>Eukaryota</taxon>
        <taxon>Metazoa</taxon>
        <taxon>Ecdysozoa</taxon>
        <taxon>Arthropoda</taxon>
        <taxon>Hexapoda</taxon>
        <taxon>Insecta</taxon>
        <taxon>Pterygota</taxon>
        <taxon>Neoptera</taxon>
        <taxon>Endopterygota</taxon>
        <taxon>Coleoptera</taxon>
        <taxon>Polyphaga</taxon>
        <taxon>Cucujiformia</taxon>
        <taxon>Coccinelloidea</taxon>
        <taxon>Coccinellidae</taxon>
        <taxon>Epilachninae</taxon>
        <taxon>Epilachnini</taxon>
        <taxon>Henosepilachna</taxon>
    </lineage>
</organism>
<dbReference type="Proteomes" id="UP001431783">
    <property type="component" value="Unassembled WGS sequence"/>
</dbReference>
<proteinExistence type="predicted"/>
<dbReference type="InterPro" id="IPR036397">
    <property type="entry name" value="RNaseH_sf"/>
</dbReference>